<dbReference type="PANTHER" id="PTHR33055:SF3">
    <property type="entry name" value="PUTATIVE TRANSPOSASE FOR IS117-RELATED"/>
    <property type="match status" value="1"/>
</dbReference>
<dbReference type="Pfam" id="PF02371">
    <property type="entry name" value="Transposase_20"/>
    <property type="match status" value="1"/>
</dbReference>
<dbReference type="EMBL" id="CAJHCQ010000047">
    <property type="protein sequence ID" value="CAD6562276.1"/>
    <property type="molecule type" value="Genomic_DNA"/>
</dbReference>
<dbReference type="PANTHER" id="PTHR33055">
    <property type="entry name" value="TRANSPOSASE FOR INSERTION SEQUENCE ELEMENT IS1111A"/>
    <property type="match status" value="1"/>
</dbReference>
<reference evidence="2 3" key="1">
    <citation type="submission" date="2020-10" db="EMBL/GenBank/DDBJ databases">
        <authorList>
            <person name="Peeters C."/>
        </authorList>
    </citation>
    <scope>NUCLEOTIDE SEQUENCE [LARGE SCALE GENOMIC DNA]</scope>
    <source>
        <strain evidence="2 3">LMG 27952</strain>
    </source>
</reference>
<keyword evidence="3" id="KW-1185">Reference proteome</keyword>
<gene>
    <name evidence="2" type="ORF">LMG27952_07740</name>
</gene>
<evidence type="ECO:0000313" key="2">
    <source>
        <dbReference type="EMBL" id="CAD6562276.1"/>
    </source>
</evidence>
<protein>
    <submittedName>
        <fullName evidence="2">IS110 family transposase ISSde4</fullName>
    </submittedName>
</protein>
<name>A0ABM8PBT5_9BURK</name>
<dbReference type="InterPro" id="IPR047650">
    <property type="entry name" value="Transpos_IS110"/>
</dbReference>
<evidence type="ECO:0000259" key="1">
    <source>
        <dbReference type="Pfam" id="PF02371"/>
    </source>
</evidence>
<organism evidence="2 3">
    <name type="scientific">Paraburkholderia hiiakae</name>
    <dbReference type="NCBI Taxonomy" id="1081782"/>
    <lineage>
        <taxon>Bacteria</taxon>
        <taxon>Pseudomonadati</taxon>
        <taxon>Pseudomonadota</taxon>
        <taxon>Betaproteobacteria</taxon>
        <taxon>Burkholderiales</taxon>
        <taxon>Burkholderiaceae</taxon>
        <taxon>Paraburkholderia</taxon>
    </lineage>
</organism>
<accession>A0ABM8PBT5</accession>
<evidence type="ECO:0000313" key="3">
    <source>
        <dbReference type="Proteomes" id="UP000656319"/>
    </source>
</evidence>
<dbReference type="NCBIfam" id="NF033542">
    <property type="entry name" value="transpos_IS110"/>
    <property type="match status" value="1"/>
</dbReference>
<comment type="caution">
    <text evidence="2">The sequence shown here is derived from an EMBL/GenBank/DDBJ whole genome shotgun (WGS) entry which is preliminary data.</text>
</comment>
<feature type="domain" description="Transposase IS116/IS110/IS902 C-terminal" evidence="1">
    <location>
        <begin position="34"/>
        <end position="113"/>
    </location>
</feature>
<sequence length="160" mass="17674">MMRDMYERLALLDRQIARYDDLIQQVHKASPASQRLEKIRGVGPMIATAVIAAAGSASEFSNGRQFAAWLGLTPRQHSSGGKDRLFGITKRGNGYLRMLLVHGARSVVQQAAKHTDKLSRWILEVQARRGTNVAVVALANKIARTIWVLLARGQEYAPPA</sequence>
<proteinExistence type="predicted"/>
<dbReference type="InterPro" id="IPR003346">
    <property type="entry name" value="Transposase_20"/>
</dbReference>
<dbReference type="Proteomes" id="UP000656319">
    <property type="component" value="Unassembled WGS sequence"/>
</dbReference>